<dbReference type="Pfam" id="PF00564">
    <property type="entry name" value="PB1"/>
    <property type="match status" value="1"/>
</dbReference>
<dbReference type="Gene3D" id="3.10.20.90">
    <property type="entry name" value="Phosphatidylinositol 3-kinase Catalytic Subunit, Chain A, domain 1"/>
    <property type="match status" value="1"/>
</dbReference>
<dbReference type="PROSITE" id="PS51745">
    <property type="entry name" value="PB1"/>
    <property type="match status" value="1"/>
</dbReference>
<dbReference type="SMART" id="SM00666">
    <property type="entry name" value="PB1"/>
    <property type="match status" value="1"/>
</dbReference>
<keyword evidence="1" id="KW-0805">Transcription regulation</keyword>
<dbReference type="PANTHER" id="PTHR32002:SF41">
    <property type="entry name" value="PROTEIN NLP8"/>
    <property type="match status" value="1"/>
</dbReference>
<proteinExistence type="predicted"/>
<feature type="domain" description="PB1" evidence="7">
    <location>
        <begin position="904"/>
        <end position="986"/>
    </location>
</feature>
<dbReference type="PANTHER" id="PTHR32002">
    <property type="entry name" value="PROTEIN NLP8"/>
    <property type="match status" value="1"/>
</dbReference>
<dbReference type="EMBL" id="JAYDYQ010002534">
    <property type="protein sequence ID" value="KAK4483391.1"/>
    <property type="molecule type" value="Genomic_DNA"/>
</dbReference>
<dbReference type="SUPFAM" id="SSF54277">
    <property type="entry name" value="CAD &amp; PB1 domains"/>
    <property type="match status" value="1"/>
</dbReference>
<sequence>MEYPSSSREKSNGYLAFTRGRMEGVAAASMDNGVWGSNLEDSFSNVAELMNFDAYAGWCNSPSNFAEQMFPPFAVSPPPSASSTNFSPFDGLNFTDQYNSEISMVGGDILGSSSTGEDKVVFHQMDSQLPSADDVVDLIERRDKSLSHHNVVGEVVFNVIPRSPTPSLAEKLLRALNLFKERSGGGILAQVWVPMKNGDQYILSTCEQPYLLDQTLSGYREVSRSFTFATESKPGSFPGLPGRVFNSKIPEWTSNVRYYNKAEYLRVQYALHHEVQGSIALPVFDDDLTERCCAVLELVTLKEKSNFDLEIENVSRSLEVSAVKLRSNAPPKLSRQSLSKNQRAALAEITDVLRAVCHAHRLPLALTWIPCSYVEGSCAETIRLHPRGCNTSLNEKCVLCIEDSACYVNDKDMQDFVNTCREHYLEKGQGIVGEALQSNQPSFCTDVKGYHISAYPLAHHARKFRLNAAVAIRLRSTYTGDDDYILEFFLPINMKGSTKQQLLLNNLYSTMQRICKSLRTVSEAELLGTKDSKVKIQAPIALSRRGSEQSFSNGNIDSVENVHQNAYESASTIMGADGPQEQAFVGSRKQMEKKRSTAEKHVSLSVLQQYFSGSLKDAAKSIGVCPTTLKRICRQHGISRWPSRKINKVNRSLRKIQSVLDSVQGVEGGLKFDPDSGGLVAGSIIQEYDSRKSTGLPRENYSIRSTGLLIQNAKSAPPSSCMDIDTIVKMEKQCLSDGNQVARVDLLSTKSSCEDKYDALQPENHKGPKLATSDAGLPWTTNFNTVSWTTSSKVPPSSFLAGEGCNRWALDDSSMKLSSSFPAIHERDTSLKSDTGKDTDDGDVLQYDGVLEHNQPTSSGMTDSSSGSASKSGSMMNMSTSSSRSFGERTHPKTEANYGDSGSKITVKATHKEDTVRFKFEPSAGSVQLYEEVAKRFKLQTGHFQLKYLDDEEEWVLLVSDSDLQECLEILDFSGTRIVKFLVRDVPISMGSSGSSNCFLGGSS</sequence>
<feature type="region of interest" description="Disordered" evidence="5">
    <location>
        <begin position="852"/>
        <end position="901"/>
    </location>
</feature>
<gene>
    <name evidence="8" type="ORF">RD792_010577</name>
</gene>
<protein>
    <submittedName>
        <fullName evidence="8">Uncharacterized protein</fullName>
    </submittedName>
</protein>
<dbReference type="InterPro" id="IPR034891">
    <property type="entry name" value="PB1_NLP"/>
</dbReference>
<dbReference type="CDD" id="cd06407">
    <property type="entry name" value="PB1_NLP"/>
    <property type="match status" value="1"/>
</dbReference>
<evidence type="ECO:0000256" key="1">
    <source>
        <dbReference type="ARBA" id="ARBA00023015"/>
    </source>
</evidence>
<reference evidence="8 9" key="1">
    <citation type="journal article" date="2023" name="bioRxiv">
        <title>Genome report: Whole genome sequence and annotation of Penstemon davidsonii.</title>
        <authorList>
            <person name="Ostevik K.L."/>
            <person name="Alabady M."/>
            <person name="Zhang M."/>
            <person name="Rausher M.D."/>
        </authorList>
    </citation>
    <scope>NUCLEOTIDE SEQUENCE [LARGE SCALE GENOMIC DNA]</scope>
    <source>
        <strain evidence="8">DNT005</strain>
        <tissue evidence="8">Whole leaf</tissue>
    </source>
</reference>
<evidence type="ECO:0000313" key="8">
    <source>
        <dbReference type="EMBL" id="KAK4483391.1"/>
    </source>
</evidence>
<evidence type="ECO:0000256" key="5">
    <source>
        <dbReference type="SAM" id="MobiDB-lite"/>
    </source>
</evidence>
<dbReference type="InterPro" id="IPR055081">
    <property type="entry name" value="NLP1-9_GAF"/>
</dbReference>
<feature type="compositionally biased region" description="Low complexity" evidence="5">
    <location>
        <begin position="858"/>
        <end position="885"/>
    </location>
</feature>
<dbReference type="Pfam" id="PF02042">
    <property type="entry name" value="RWP-RK"/>
    <property type="match status" value="1"/>
</dbReference>
<keyword evidence="4" id="KW-0539">Nucleus</keyword>
<organism evidence="8 9">
    <name type="scientific">Penstemon davidsonii</name>
    <dbReference type="NCBI Taxonomy" id="160366"/>
    <lineage>
        <taxon>Eukaryota</taxon>
        <taxon>Viridiplantae</taxon>
        <taxon>Streptophyta</taxon>
        <taxon>Embryophyta</taxon>
        <taxon>Tracheophyta</taxon>
        <taxon>Spermatophyta</taxon>
        <taxon>Magnoliopsida</taxon>
        <taxon>eudicotyledons</taxon>
        <taxon>Gunneridae</taxon>
        <taxon>Pentapetalae</taxon>
        <taxon>asterids</taxon>
        <taxon>lamiids</taxon>
        <taxon>Lamiales</taxon>
        <taxon>Plantaginaceae</taxon>
        <taxon>Cheloneae</taxon>
        <taxon>Penstemon</taxon>
    </lineage>
</organism>
<dbReference type="InterPro" id="IPR003035">
    <property type="entry name" value="RWP-RK_dom"/>
</dbReference>
<dbReference type="InterPro" id="IPR045012">
    <property type="entry name" value="NLP"/>
</dbReference>
<feature type="domain" description="RWP-RK" evidence="6">
    <location>
        <begin position="581"/>
        <end position="669"/>
    </location>
</feature>
<dbReference type="Pfam" id="PF22922">
    <property type="entry name" value="GAF_NLP"/>
    <property type="match status" value="1"/>
</dbReference>
<dbReference type="InterPro" id="IPR053793">
    <property type="entry name" value="PB1-like"/>
</dbReference>
<dbReference type="PROSITE" id="PS51519">
    <property type="entry name" value="RWP_RK"/>
    <property type="match status" value="1"/>
</dbReference>
<keyword evidence="2" id="KW-0238">DNA-binding</keyword>
<evidence type="ECO:0000256" key="3">
    <source>
        <dbReference type="ARBA" id="ARBA00023163"/>
    </source>
</evidence>
<name>A0ABR0D297_9LAMI</name>
<comment type="caution">
    <text evidence="8">The sequence shown here is derived from an EMBL/GenBank/DDBJ whole genome shotgun (WGS) entry which is preliminary data.</text>
</comment>
<evidence type="ECO:0000259" key="6">
    <source>
        <dbReference type="PROSITE" id="PS51519"/>
    </source>
</evidence>
<evidence type="ECO:0000256" key="2">
    <source>
        <dbReference type="ARBA" id="ARBA00023125"/>
    </source>
</evidence>
<keyword evidence="3" id="KW-0804">Transcription</keyword>
<evidence type="ECO:0000313" key="9">
    <source>
        <dbReference type="Proteomes" id="UP001291926"/>
    </source>
</evidence>
<dbReference type="InterPro" id="IPR000270">
    <property type="entry name" value="PB1_dom"/>
</dbReference>
<evidence type="ECO:0000259" key="7">
    <source>
        <dbReference type="PROSITE" id="PS51745"/>
    </source>
</evidence>
<dbReference type="Proteomes" id="UP001291926">
    <property type="component" value="Unassembled WGS sequence"/>
</dbReference>
<accession>A0ABR0D297</accession>
<keyword evidence="9" id="KW-1185">Reference proteome</keyword>
<evidence type="ECO:0000256" key="4">
    <source>
        <dbReference type="ARBA" id="ARBA00023242"/>
    </source>
</evidence>